<dbReference type="Pfam" id="PF13976">
    <property type="entry name" value="gag_pre-integrs"/>
    <property type="match status" value="1"/>
</dbReference>
<dbReference type="EMBL" id="JAINDJ010000003">
    <property type="protein sequence ID" value="KAG9454468.1"/>
    <property type="molecule type" value="Genomic_DNA"/>
</dbReference>
<keyword evidence="1" id="KW-0863">Zinc-finger</keyword>
<dbReference type="PANTHER" id="PTHR35317">
    <property type="entry name" value="OS04G0629600 PROTEIN"/>
    <property type="match status" value="1"/>
</dbReference>
<feature type="compositionally biased region" description="Polar residues" evidence="2">
    <location>
        <begin position="241"/>
        <end position="252"/>
    </location>
</feature>
<feature type="compositionally biased region" description="Basic residues" evidence="2">
    <location>
        <begin position="220"/>
        <end position="229"/>
    </location>
</feature>
<dbReference type="Pfam" id="PF14223">
    <property type="entry name" value="Retrotran_gag_2"/>
    <property type="match status" value="1"/>
</dbReference>
<proteinExistence type="predicted"/>
<accession>A0AAV7F0B4</accession>
<evidence type="ECO:0000259" key="3">
    <source>
        <dbReference type="PROSITE" id="PS50158"/>
    </source>
</evidence>
<feature type="region of interest" description="Disordered" evidence="2">
    <location>
        <begin position="208"/>
        <end position="262"/>
    </location>
</feature>
<dbReference type="Proteomes" id="UP000825729">
    <property type="component" value="Unassembled WGS sequence"/>
</dbReference>
<dbReference type="InterPro" id="IPR036875">
    <property type="entry name" value="Znf_CCHC_sf"/>
</dbReference>
<dbReference type="SUPFAM" id="SSF57756">
    <property type="entry name" value="Retrovirus zinc finger-like domains"/>
    <property type="match status" value="1"/>
</dbReference>
<reference evidence="4 5" key="1">
    <citation type="submission" date="2021-07" db="EMBL/GenBank/DDBJ databases">
        <title>The Aristolochia fimbriata genome: insights into angiosperm evolution, floral development and chemical biosynthesis.</title>
        <authorList>
            <person name="Jiao Y."/>
        </authorList>
    </citation>
    <scope>NUCLEOTIDE SEQUENCE [LARGE SCALE GENOMIC DNA]</scope>
    <source>
        <strain evidence="4">IBCAS-2021</strain>
        <tissue evidence="4">Leaf</tissue>
    </source>
</reference>
<dbReference type="Gene3D" id="4.10.60.10">
    <property type="entry name" value="Zinc finger, CCHC-type"/>
    <property type="match status" value="1"/>
</dbReference>
<dbReference type="InterPro" id="IPR001878">
    <property type="entry name" value="Znf_CCHC"/>
</dbReference>
<dbReference type="GO" id="GO:0003676">
    <property type="term" value="F:nucleic acid binding"/>
    <property type="evidence" value="ECO:0007669"/>
    <property type="project" value="InterPro"/>
</dbReference>
<protein>
    <recommendedName>
        <fullName evidence="3">CCHC-type domain-containing protein</fullName>
    </recommendedName>
</protein>
<feature type="domain" description="CCHC-type" evidence="3">
    <location>
        <begin position="269"/>
        <end position="284"/>
    </location>
</feature>
<keyword evidence="5" id="KW-1185">Reference proteome</keyword>
<dbReference type="Pfam" id="PF00098">
    <property type="entry name" value="zf-CCHC"/>
    <property type="match status" value="1"/>
</dbReference>
<comment type="caution">
    <text evidence="4">The sequence shown here is derived from an EMBL/GenBank/DDBJ whole genome shotgun (WGS) entry which is preliminary data.</text>
</comment>
<dbReference type="AlphaFoldDB" id="A0AAV7F0B4"/>
<dbReference type="SMART" id="SM00343">
    <property type="entry name" value="ZnF_C2HC"/>
    <property type="match status" value="1"/>
</dbReference>
<gene>
    <name evidence="4" type="ORF">H6P81_007372</name>
</gene>
<evidence type="ECO:0000256" key="1">
    <source>
        <dbReference type="PROSITE-ProRule" id="PRU00047"/>
    </source>
</evidence>
<dbReference type="PROSITE" id="PS50158">
    <property type="entry name" value="ZF_CCHC"/>
    <property type="match status" value="1"/>
</dbReference>
<dbReference type="PANTHER" id="PTHR35317:SF28">
    <property type="entry name" value="ZINC FINGER, CCHC-TYPE, RIBONUCLEASE H-LIKE DOMAIN, GAG-PRE-INTEGRASE DOMAIN PROTEIN-RELATED"/>
    <property type="match status" value="1"/>
</dbReference>
<dbReference type="InterPro" id="IPR025724">
    <property type="entry name" value="GAG-pre-integrase_dom"/>
</dbReference>
<evidence type="ECO:0000313" key="5">
    <source>
        <dbReference type="Proteomes" id="UP000825729"/>
    </source>
</evidence>
<organism evidence="4 5">
    <name type="scientific">Aristolochia fimbriata</name>
    <name type="common">White veined hardy Dutchman's pipe vine</name>
    <dbReference type="NCBI Taxonomy" id="158543"/>
    <lineage>
        <taxon>Eukaryota</taxon>
        <taxon>Viridiplantae</taxon>
        <taxon>Streptophyta</taxon>
        <taxon>Embryophyta</taxon>
        <taxon>Tracheophyta</taxon>
        <taxon>Spermatophyta</taxon>
        <taxon>Magnoliopsida</taxon>
        <taxon>Magnoliidae</taxon>
        <taxon>Piperales</taxon>
        <taxon>Aristolochiaceae</taxon>
        <taxon>Aristolochia</taxon>
    </lineage>
</organism>
<sequence length="480" mass="55007">MEVMPIPKLTKENYGNWSIQMKTFLAAQDLWEIVRDGYEQPESDEEAALTAAERGTLRSLRRKDTKALYFLFQGVDESKFEKISGVKTSKQAWEILQRSCQGVDRVKKVRLQTLRTKFELLKMRDTESASDYVTRVETLINEMKRNGEKLEEFAFIVATLEEFKDLSSMMIDELVGSLQTHEQRMNGLLDGGKLEHALQNKLSLNEVTSYSRETTQGKGRCNKRGKGRGSHGGGKDHSKQSETTNQGQNSIGQGRRWNSRRGDKSQVQCYNCKKYGHFSYECRQKPEGNKEERSHLSVQEECGGLSVLLTYNGDEEKKKSIWYIDTGASHHMSGYKELFTELDDSVQGEVRFENSSTLQVKGKGRIMIQTKKGDHRYISDVLYIPEKHTNLISVDQLLEEGYDIYLKDGRLSIRNKNGELIAKVDMAKNRLFTLNMEVVSIQCLKLVLKDNSWLWHLRFGHLGFTGLKLLSKEKMVKGLP</sequence>
<dbReference type="InterPro" id="IPR054722">
    <property type="entry name" value="PolX-like_BBD"/>
</dbReference>
<evidence type="ECO:0000313" key="4">
    <source>
        <dbReference type="EMBL" id="KAG9454468.1"/>
    </source>
</evidence>
<keyword evidence="1" id="KW-0862">Zinc</keyword>
<evidence type="ECO:0000256" key="2">
    <source>
        <dbReference type="SAM" id="MobiDB-lite"/>
    </source>
</evidence>
<name>A0AAV7F0B4_ARIFI</name>
<dbReference type="Pfam" id="PF22936">
    <property type="entry name" value="Pol_BBD"/>
    <property type="match status" value="1"/>
</dbReference>
<keyword evidence="1" id="KW-0479">Metal-binding</keyword>
<dbReference type="GO" id="GO:0008270">
    <property type="term" value="F:zinc ion binding"/>
    <property type="evidence" value="ECO:0007669"/>
    <property type="project" value="UniProtKB-KW"/>
</dbReference>